<dbReference type="Pfam" id="PF08263">
    <property type="entry name" value="LRRNT_2"/>
    <property type="match status" value="1"/>
</dbReference>
<keyword evidence="10" id="KW-0677">Repeat</keyword>
<dbReference type="GeneID" id="107463110"/>
<sequence length="400" mass="43130">MASSSLFFLTLFILTLISAVTACPPSDRAALLAFKDALTEPYLGIFQTWTGNDCCQGWYGLSCDPNTHRVTDINLRGESQDLIFQKLQRTGYMTGNISPEICKLTGLSTLVVADWKAISGEIPSCISSSLSSLRILDLTGNQISGDIPSDIGKLRRLTVLSLGDNAISGKIPKSIVNLAGLKHLDLSNNQISGELPWNFGNLRMLSRALLSRNELTGSIPKSVFKMNRLADLDLSMNRITGSIPVQLGKMKVLSTLKLDGNSMSGQIPSKLLSNSGMGILNLSRNGFEGAIPDVFGVRTYFMALDLSHNNLTGKIPGSLSSVRFVGHLDLSHNHLCGTIPIGSPFDHLDAASFSDNDCLCGNPLKSCVSTYISMSDTLLHQNGVFLTVGLIRESSYPPIC</sequence>
<accession>A0A9C6TJB7</accession>
<evidence type="ECO:0000256" key="7">
    <source>
        <dbReference type="ARBA" id="ARBA00022614"/>
    </source>
</evidence>
<dbReference type="Proteomes" id="UP000515211">
    <property type="component" value="Chromosome 8"/>
</dbReference>
<keyword evidence="20" id="KW-1185">Reference proteome</keyword>
<feature type="domain" description="Disease resistance R13L4/SHOC-2-like LRR" evidence="19">
    <location>
        <begin position="127"/>
        <end position="272"/>
    </location>
</feature>
<keyword evidence="13" id="KW-0472">Membrane</keyword>
<dbReference type="PANTHER" id="PTHR48004">
    <property type="entry name" value="OS01G0149700 PROTEIN"/>
    <property type="match status" value="1"/>
</dbReference>
<evidence type="ECO:0000256" key="9">
    <source>
        <dbReference type="ARBA" id="ARBA00022729"/>
    </source>
</evidence>
<evidence type="ECO:0000256" key="12">
    <source>
        <dbReference type="ARBA" id="ARBA00022989"/>
    </source>
</evidence>
<dbReference type="FunFam" id="3.80.10.10:FF:000111">
    <property type="entry name" value="LRR receptor-like serine/threonine-protein kinase ERECTA"/>
    <property type="match status" value="1"/>
</dbReference>
<evidence type="ECO:0000256" key="1">
    <source>
        <dbReference type="ARBA" id="ARBA00004167"/>
    </source>
</evidence>
<keyword evidence="12" id="KW-1133">Transmembrane helix</keyword>
<dbReference type="SUPFAM" id="SSF52058">
    <property type="entry name" value="L domain-like"/>
    <property type="match status" value="1"/>
</dbReference>
<dbReference type="GO" id="GO:0016020">
    <property type="term" value="C:membrane"/>
    <property type="evidence" value="ECO:0007669"/>
    <property type="project" value="UniProtKB-SubCell"/>
</dbReference>
<evidence type="ECO:0000259" key="18">
    <source>
        <dbReference type="Pfam" id="PF08263"/>
    </source>
</evidence>
<keyword evidence="11" id="KW-0611">Plant defense</keyword>
<feature type="signal peptide" evidence="17">
    <location>
        <begin position="1"/>
        <end position="22"/>
    </location>
</feature>
<evidence type="ECO:0000256" key="14">
    <source>
        <dbReference type="ARBA" id="ARBA00023157"/>
    </source>
</evidence>
<keyword evidence="15" id="KW-0325">Glycoprotein</keyword>
<evidence type="ECO:0000256" key="16">
    <source>
        <dbReference type="ARBA" id="ARBA00038043"/>
    </source>
</evidence>
<evidence type="ECO:0000313" key="20">
    <source>
        <dbReference type="Proteomes" id="UP000515211"/>
    </source>
</evidence>
<protein>
    <submittedName>
        <fullName evidence="21">DNA damage-repair/toleration protein DRT100</fullName>
    </submittedName>
</protein>
<comment type="similarity">
    <text evidence="16">Belongs to the polygalacturonase-inhibiting protein family.</text>
</comment>
<dbReference type="AlphaFoldDB" id="A0A9C6TJB7"/>
<keyword evidence="14" id="KW-1015">Disulfide bond</keyword>
<dbReference type="KEGG" id="adu:107463110"/>
<reference evidence="20" key="1">
    <citation type="journal article" date="2016" name="Nat. Genet.">
        <title>The genome sequences of Arachis duranensis and Arachis ipaensis, the diploid ancestors of cultivated peanut.</title>
        <authorList>
            <person name="Bertioli D.J."/>
            <person name="Cannon S.B."/>
            <person name="Froenicke L."/>
            <person name="Huang G."/>
            <person name="Farmer A.D."/>
            <person name="Cannon E.K."/>
            <person name="Liu X."/>
            <person name="Gao D."/>
            <person name="Clevenger J."/>
            <person name="Dash S."/>
            <person name="Ren L."/>
            <person name="Moretzsohn M.C."/>
            <person name="Shirasawa K."/>
            <person name="Huang W."/>
            <person name="Vidigal B."/>
            <person name="Abernathy B."/>
            <person name="Chu Y."/>
            <person name="Niederhuth C.E."/>
            <person name="Umale P."/>
            <person name="Araujo A.C."/>
            <person name="Kozik A."/>
            <person name="Kim K.D."/>
            <person name="Burow M.D."/>
            <person name="Varshney R.K."/>
            <person name="Wang X."/>
            <person name="Zhang X."/>
            <person name="Barkley N."/>
            <person name="Guimaraes P.M."/>
            <person name="Isobe S."/>
            <person name="Guo B."/>
            <person name="Liao B."/>
            <person name="Stalker H.T."/>
            <person name="Schmitz R.J."/>
            <person name="Scheffler B.E."/>
            <person name="Leal-Bertioli S.C."/>
            <person name="Xun X."/>
            <person name="Jackson S.A."/>
            <person name="Michelmore R."/>
            <person name="Ozias-Akins P."/>
        </authorList>
    </citation>
    <scope>NUCLEOTIDE SEQUENCE [LARGE SCALE GENOMIC DNA]</scope>
    <source>
        <strain evidence="20">cv. V14167</strain>
    </source>
</reference>
<evidence type="ECO:0000256" key="5">
    <source>
        <dbReference type="ARBA" id="ARBA00022512"/>
    </source>
</evidence>
<dbReference type="FunFam" id="3.80.10.10:FF:000400">
    <property type="entry name" value="Nuclear pore complex protein NUP107"/>
    <property type="match status" value="1"/>
</dbReference>
<evidence type="ECO:0000256" key="3">
    <source>
        <dbReference type="ARBA" id="ARBA00004191"/>
    </source>
</evidence>
<dbReference type="InterPro" id="IPR055414">
    <property type="entry name" value="LRR_R13L4/SHOC2-like"/>
</dbReference>
<keyword evidence="9 17" id="KW-0732">Signal</keyword>
<dbReference type="InterPro" id="IPR001611">
    <property type="entry name" value="Leu-rich_rpt"/>
</dbReference>
<evidence type="ECO:0000256" key="8">
    <source>
        <dbReference type="ARBA" id="ARBA00022692"/>
    </source>
</evidence>
<evidence type="ECO:0000259" key="19">
    <source>
        <dbReference type="Pfam" id="PF23598"/>
    </source>
</evidence>
<evidence type="ECO:0000313" key="21">
    <source>
        <dbReference type="RefSeq" id="XP_052109379.1"/>
    </source>
</evidence>
<evidence type="ECO:0000256" key="6">
    <source>
        <dbReference type="ARBA" id="ARBA00022525"/>
    </source>
</evidence>
<dbReference type="InterPro" id="IPR013210">
    <property type="entry name" value="LRR_N_plant-typ"/>
</dbReference>
<dbReference type="InterPro" id="IPR032675">
    <property type="entry name" value="LRR_dom_sf"/>
</dbReference>
<dbReference type="PANTHER" id="PTHR48004:SF103">
    <property type="entry name" value="OS01G0515300 PROTEIN"/>
    <property type="match status" value="1"/>
</dbReference>
<dbReference type="Pfam" id="PF13855">
    <property type="entry name" value="LRR_8"/>
    <property type="match status" value="1"/>
</dbReference>
<dbReference type="Gene3D" id="3.80.10.10">
    <property type="entry name" value="Ribonuclease Inhibitor"/>
    <property type="match status" value="2"/>
</dbReference>
<name>A0A9C6TJB7_ARADU</name>
<reference evidence="21" key="2">
    <citation type="submission" date="2025-08" db="UniProtKB">
        <authorList>
            <consortium name="RefSeq"/>
        </authorList>
    </citation>
    <scope>IDENTIFICATION</scope>
    <source>
        <tissue evidence="21">Whole plant</tissue>
    </source>
</reference>
<dbReference type="Pfam" id="PF23598">
    <property type="entry name" value="LRR_14"/>
    <property type="match status" value="1"/>
</dbReference>
<evidence type="ECO:0000256" key="17">
    <source>
        <dbReference type="SAM" id="SignalP"/>
    </source>
</evidence>
<evidence type="ECO:0000256" key="11">
    <source>
        <dbReference type="ARBA" id="ARBA00022821"/>
    </source>
</evidence>
<organism evidence="20 21">
    <name type="scientific">Arachis duranensis</name>
    <name type="common">Wild peanut</name>
    <dbReference type="NCBI Taxonomy" id="130453"/>
    <lineage>
        <taxon>Eukaryota</taxon>
        <taxon>Viridiplantae</taxon>
        <taxon>Streptophyta</taxon>
        <taxon>Embryophyta</taxon>
        <taxon>Tracheophyta</taxon>
        <taxon>Spermatophyta</taxon>
        <taxon>Magnoliopsida</taxon>
        <taxon>eudicotyledons</taxon>
        <taxon>Gunneridae</taxon>
        <taxon>Pentapetalae</taxon>
        <taxon>rosids</taxon>
        <taxon>fabids</taxon>
        <taxon>Fabales</taxon>
        <taxon>Fabaceae</taxon>
        <taxon>Papilionoideae</taxon>
        <taxon>50 kb inversion clade</taxon>
        <taxon>dalbergioids sensu lato</taxon>
        <taxon>Dalbergieae</taxon>
        <taxon>Pterocarpus clade</taxon>
        <taxon>Arachis</taxon>
    </lineage>
</organism>
<keyword evidence="5" id="KW-0134">Cell wall</keyword>
<evidence type="ECO:0000256" key="4">
    <source>
        <dbReference type="ARBA" id="ARBA00009592"/>
    </source>
</evidence>
<evidence type="ECO:0000256" key="10">
    <source>
        <dbReference type="ARBA" id="ARBA00022737"/>
    </source>
</evidence>
<keyword evidence="6" id="KW-0964">Secreted</keyword>
<evidence type="ECO:0000256" key="15">
    <source>
        <dbReference type="ARBA" id="ARBA00023180"/>
    </source>
</evidence>
<keyword evidence="7" id="KW-0433">Leucine-rich repeat</keyword>
<proteinExistence type="inferred from homology"/>
<feature type="chain" id="PRO_5038886655" evidence="17">
    <location>
        <begin position="23"/>
        <end position="400"/>
    </location>
</feature>
<comment type="similarity">
    <text evidence="4">Belongs to the RLP family.</text>
</comment>
<evidence type="ECO:0000256" key="2">
    <source>
        <dbReference type="ARBA" id="ARBA00004170"/>
    </source>
</evidence>
<gene>
    <name evidence="21" type="primary">LOC107463110</name>
</gene>
<dbReference type="InterPro" id="IPR052941">
    <property type="entry name" value="StomDev_PlantInt_Reg"/>
</dbReference>
<evidence type="ECO:0000256" key="13">
    <source>
        <dbReference type="ARBA" id="ARBA00023136"/>
    </source>
</evidence>
<keyword evidence="8" id="KW-0812">Transmembrane</keyword>
<dbReference type="PROSITE" id="PS51450">
    <property type="entry name" value="LRR"/>
    <property type="match status" value="2"/>
</dbReference>
<comment type="subcellular location">
    <subcellularLocation>
        <location evidence="2">Membrane</location>
        <topology evidence="2">Peripheral membrane protein</topology>
    </subcellularLocation>
    <subcellularLocation>
        <location evidence="1">Membrane</location>
        <topology evidence="1">Single-pass membrane protein</topology>
    </subcellularLocation>
    <subcellularLocation>
        <location evidence="3">Secreted</location>
        <location evidence="3">Cell wall</location>
    </subcellularLocation>
</comment>
<feature type="domain" description="Leucine-rich repeat-containing N-terminal plant-type" evidence="18">
    <location>
        <begin position="25"/>
        <end position="64"/>
    </location>
</feature>
<dbReference type="GO" id="GO:0006952">
    <property type="term" value="P:defense response"/>
    <property type="evidence" value="ECO:0007669"/>
    <property type="project" value="UniProtKB-KW"/>
</dbReference>
<dbReference type="RefSeq" id="XP_052109379.1">
    <property type="nucleotide sequence ID" value="XM_052253419.1"/>
</dbReference>